<dbReference type="KEGG" id="lac:LBA1661"/>
<feature type="domain" description="PepSY" evidence="2">
    <location>
        <begin position="43"/>
        <end position="100"/>
    </location>
</feature>
<dbReference type="RefSeq" id="WP_011254536.1">
    <property type="nucleotide sequence ID" value="NC_006814.3"/>
</dbReference>
<dbReference type="STRING" id="272621.LBA1661"/>
<sequence length="180" mass="19693">MKAINLKKIIIASAALIGLGAAAITTINQAEPTTVQAATGKIKVSQSSAVKKFQAKYNAKIKSINLEKENGRYVYEIEGFSSTREYEMKINASSGKTISSHSEKLEAGYKKAALNLNKTISRSTATKIAQKRVSGSKAIEWNLERENSRSVWEVTVTKNGKKSDVKINALTKKIISVERD</sequence>
<reference evidence="3 4" key="1">
    <citation type="journal article" date="2005" name="Proc. Natl. Acad. Sci. U.S.A.">
        <title>Complete genome sequence of the probiotic lactic acid bacterium Lactobacillus acidophilus NCFM.</title>
        <authorList>
            <person name="Altermann E."/>
            <person name="Russell W.M."/>
            <person name="Azcarate-Peril M.A."/>
            <person name="Barrangou R."/>
            <person name="Buck B.L."/>
            <person name="McAuliffe O."/>
            <person name="Souther N."/>
            <person name="Dobson A."/>
            <person name="Duong T."/>
            <person name="Callanan M."/>
            <person name="Lick S."/>
            <person name="Hamrick A."/>
            <person name="Cano R."/>
            <person name="Klaenhammer T.R."/>
        </authorList>
    </citation>
    <scope>NUCLEOTIDE SEQUENCE [LARGE SCALE GENOMIC DNA]</scope>
    <source>
        <strain evidence="4">ATCC 700396 / NCK56 / N2 / NCFM</strain>
    </source>
</reference>
<evidence type="ECO:0000313" key="4">
    <source>
        <dbReference type="Proteomes" id="UP000006381"/>
    </source>
</evidence>
<accession>Q5FIK1</accession>
<proteinExistence type="predicted"/>
<protein>
    <submittedName>
        <fullName evidence="3">Putative membrane protein</fullName>
    </submittedName>
</protein>
<dbReference type="Pfam" id="PF03413">
    <property type="entry name" value="PepSY"/>
    <property type="match status" value="2"/>
</dbReference>
<dbReference type="eggNOG" id="COG3212">
    <property type="taxonomic scope" value="Bacteria"/>
</dbReference>
<dbReference type="Proteomes" id="UP000006381">
    <property type="component" value="Chromosome"/>
</dbReference>
<dbReference type="BioCyc" id="LACI272621:G1G49-1629-MONOMER"/>
<dbReference type="InterPro" id="IPR025711">
    <property type="entry name" value="PepSY"/>
</dbReference>
<name>Q5FIK1_LACAC</name>
<dbReference type="HOGENOM" id="CLU_067057_0_3_9"/>
<dbReference type="PATRIC" id="fig|272621.13.peg.1581"/>
<keyword evidence="1" id="KW-0732">Signal</keyword>
<dbReference type="GeneID" id="93289271"/>
<feature type="domain" description="PepSY" evidence="2">
    <location>
        <begin position="120"/>
        <end position="178"/>
    </location>
</feature>
<evidence type="ECO:0000259" key="2">
    <source>
        <dbReference type="Pfam" id="PF03413"/>
    </source>
</evidence>
<evidence type="ECO:0000256" key="1">
    <source>
        <dbReference type="SAM" id="SignalP"/>
    </source>
</evidence>
<evidence type="ECO:0000313" key="3">
    <source>
        <dbReference type="EMBL" id="AAV43473.1"/>
    </source>
</evidence>
<organism evidence="4">
    <name type="scientific">Lactobacillus acidophilus (strain ATCC 700396 / NCK56 / N2 / NCFM)</name>
    <dbReference type="NCBI Taxonomy" id="272621"/>
    <lineage>
        <taxon>Bacteria</taxon>
        <taxon>Bacillati</taxon>
        <taxon>Bacillota</taxon>
        <taxon>Bacilli</taxon>
        <taxon>Lactobacillales</taxon>
        <taxon>Lactobacillaceae</taxon>
        <taxon>Lactobacillus</taxon>
    </lineage>
</organism>
<feature type="signal peptide" evidence="1">
    <location>
        <begin position="1"/>
        <end position="30"/>
    </location>
</feature>
<dbReference type="AlphaFoldDB" id="Q5FIK1"/>
<keyword evidence="4" id="KW-1185">Reference proteome</keyword>
<gene>
    <name evidence="3" type="ordered locus">LBA1661</name>
</gene>
<dbReference type="Gene3D" id="3.10.450.40">
    <property type="match status" value="2"/>
</dbReference>
<dbReference type="DNASU" id="3251583"/>
<feature type="chain" id="PRO_5039403676" evidence="1">
    <location>
        <begin position="31"/>
        <end position="180"/>
    </location>
</feature>
<dbReference type="OrthoDB" id="2943484at2"/>
<dbReference type="EMBL" id="CP000033">
    <property type="protein sequence ID" value="AAV43473.1"/>
    <property type="molecule type" value="Genomic_DNA"/>
</dbReference>